<keyword evidence="9" id="KW-0503">Monooxygenase</keyword>
<evidence type="ECO:0000256" key="4">
    <source>
        <dbReference type="ARBA" id="ARBA00022692"/>
    </source>
</evidence>
<evidence type="ECO:0000256" key="8">
    <source>
        <dbReference type="ARBA" id="ARBA00023004"/>
    </source>
</evidence>
<dbReference type="Gene3D" id="1.10.630.10">
    <property type="entry name" value="Cytochrome P450"/>
    <property type="match status" value="2"/>
</dbReference>
<name>A0AA39SQS4_ACESA</name>
<evidence type="ECO:0000256" key="1">
    <source>
        <dbReference type="ARBA" id="ARBA00004167"/>
    </source>
</evidence>
<dbReference type="GO" id="GO:0020037">
    <property type="term" value="F:heme binding"/>
    <property type="evidence" value="ECO:0007669"/>
    <property type="project" value="InterPro"/>
</dbReference>
<accession>A0AA39SQS4</accession>
<sequence>MEDTTIFYSCLSLLFLIFAFKTLFRSNARYKNLPPSPPSIPIIGHLHLLKPLMHRAFHDLSKKYGQIISLKFGSRLVVVVSSSTAAMECFTKNDVVLANRPDLQSSKYLAYGGTTLANSSYGEHWRNLRRICAIEILSTNRLNKFQAIRKDEVKQLLKKLSCNSLRGFAKVELRPLLTELTFNNIMRMVSGKPYYGEDVTNDEEAKQFREIIAEVFANAAVSNPVDFLPVLSWLDNGDFEKRVILLAGTDTSAGTLEWAMSNLLNQPEVLKKARDELDAQVGQECLMTNRMYPNYNIYKVSYRRLFACLAQHVMGLTLGSLIQCFEWEKVDEKENIDMTEGNGITMPKAEPLVAMCKACPVMDIVLHQNV</sequence>
<dbReference type="GO" id="GO:0016705">
    <property type="term" value="F:oxidoreductase activity, acting on paired donors, with incorporation or reduction of molecular oxygen"/>
    <property type="evidence" value="ECO:0007669"/>
    <property type="project" value="InterPro"/>
</dbReference>
<evidence type="ECO:0008006" key="14">
    <source>
        <dbReference type="Google" id="ProtNLM"/>
    </source>
</evidence>
<evidence type="ECO:0000256" key="2">
    <source>
        <dbReference type="ARBA" id="ARBA00010617"/>
    </source>
</evidence>
<dbReference type="EMBL" id="JAUESC010000380">
    <property type="protein sequence ID" value="KAK0593189.1"/>
    <property type="molecule type" value="Genomic_DNA"/>
</dbReference>
<evidence type="ECO:0000313" key="12">
    <source>
        <dbReference type="EMBL" id="KAK0593189.1"/>
    </source>
</evidence>
<dbReference type="GO" id="GO:0004497">
    <property type="term" value="F:monooxygenase activity"/>
    <property type="evidence" value="ECO:0007669"/>
    <property type="project" value="UniProtKB-KW"/>
</dbReference>
<evidence type="ECO:0000256" key="10">
    <source>
        <dbReference type="ARBA" id="ARBA00023136"/>
    </source>
</evidence>
<feature type="transmembrane region" description="Helical" evidence="11">
    <location>
        <begin position="6"/>
        <end position="24"/>
    </location>
</feature>
<evidence type="ECO:0000256" key="9">
    <source>
        <dbReference type="ARBA" id="ARBA00023033"/>
    </source>
</evidence>
<evidence type="ECO:0000256" key="3">
    <source>
        <dbReference type="ARBA" id="ARBA00022617"/>
    </source>
</evidence>
<keyword evidence="7" id="KW-0560">Oxidoreductase</keyword>
<evidence type="ECO:0000256" key="11">
    <source>
        <dbReference type="SAM" id="Phobius"/>
    </source>
</evidence>
<organism evidence="12 13">
    <name type="scientific">Acer saccharum</name>
    <name type="common">Sugar maple</name>
    <dbReference type="NCBI Taxonomy" id="4024"/>
    <lineage>
        <taxon>Eukaryota</taxon>
        <taxon>Viridiplantae</taxon>
        <taxon>Streptophyta</taxon>
        <taxon>Embryophyta</taxon>
        <taxon>Tracheophyta</taxon>
        <taxon>Spermatophyta</taxon>
        <taxon>Magnoliopsida</taxon>
        <taxon>eudicotyledons</taxon>
        <taxon>Gunneridae</taxon>
        <taxon>Pentapetalae</taxon>
        <taxon>rosids</taxon>
        <taxon>malvids</taxon>
        <taxon>Sapindales</taxon>
        <taxon>Sapindaceae</taxon>
        <taxon>Hippocastanoideae</taxon>
        <taxon>Acereae</taxon>
        <taxon>Acer</taxon>
    </lineage>
</organism>
<dbReference type="SUPFAM" id="SSF48264">
    <property type="entry name" value="Cytochrome P450"/>
    <property type="match status" value="1"/>
</dbReference>
<dbReference type="Pfam" id="PF00067">
    <property type="entry name" value="p450"/>
    <property type="match status" value="2"/>
</dbReference>
<evidence type="ECO:0000256" key="7">
    <source>
        <dbReference type="ARBA" id="ARBA00023002"/>
    </source>
</evidence>
<proteinExistence type="inferred from homology"/>
<gene>
    <name evidence="12" type="ORF">LWI29_032587</name>
</gene>
<dbReference type="AlphaFoldDB" id="A0AA39SQS4"/>
<protein>
    <recommendedName>
        <fullName evidence="14">Cytochrome P450</fullName>
    </recommendedName>
</protein>
<dbReference type="InterPro" id="IPR001128">
    <property type="entry name" value="Cyt_P450"/>
</dbReference>
<dbReference type="Proteomes" id="UP001168877">
    <property type="component" value="Unassembled WGS sequence"/>
</dbReference>
<dbReference type="GO" id="GO:0005506">
    <property type="term" value="F:iron ion binding"/>
    <property type="evidence" value="ECO:0007669"/>
    <property type="project" value="InterPro"/>
</dbReference>
<reference evidence="12" key="2">
    <citation type="submission" date="2023-06" db="EMBL/GenBank/DDBJ databases">
        <authorList>
            <person name="Swenson N.G."/>
            <person name="Wegrzyn J.L."/>
            <person name="Mcevoy S.L."/>
        </authorList>
    </citation>
    <scope>NUCLEOTIDE SEQUENCE</scope>
    <source>
        <strain evidence="12">NS2018</strain>
        <tissue evidence="12">Leaf</tissue>
    </source>
</reference>
<keyword evidence="8" id="KW-0408">Iron</keyword>
<keyword evidence="5" id="KW-0479">Metal-binding</keyword>
<evidence type="ECO:0000256" key="6">
    <source>
        <dbReference type="ARBA" id="ARBA00022989"/>
    </source>
</evidence>
<keyword evidence="10 11" id="KW-0472">Membrane</keyword>
<comment type="subcellular location">
    <subcellularLocation>
        <location evidence="1">Membrane</location>
        <topology evidence="1">Single-pass membrane protein</topology>
    </subcellularLocation>
</comment>
<keyword evidence="6 11" id="KW-1133">Transmembrane helix</keyword>
<comment type="caution">
    <text evidence="12">The sequence shown here is derived from an EMBL/GenBank/DDBJ whole genome shotgun (WGS) entry which is preliminary data.</text>
</comment>
<dbReference type="InterPro" id="IPR050651">
    <property type="entry name" value="Plant_Cytochrome_P450_Monoox"/>
</dbReference>
<dbReference type="PRINTS" id="PR00463">
    <property type="entry name" value="EP450I"/>
</dbReference>
<keyword evidence="3" id="KW-0349">Heme</keyword>
<dbReference type="InterPro" id="IPR036396">
    <property type="entry name" value="Cyt_P450_sf"/>
</dbReference>
<dbReference type="PANTHER" id="PTHR47947:SF62">
    <property type="entry name" value="CYTOCHROME P450, FAMILY 81, SUBFAMILY D, POLYPEPTIDE 5"/>
    <property type="match status" value="1"/>
</dbReference>
<evidence type="ECO:0000256" key="5">
    <source>
        <dbReference type="ARBA" id="ARBA00022723"/>
    </source>
</evidence>
<evidence type="ECO:0000313" key="13">
    <source>
        <dbReference type="Proteomes" id="UP001168877"/>
    </source>
</evidence>
<reference evidence="12" key="1">
    <citation type="journal article" date="2022" name="Plant J.">
        <title>Strategies of tolerance reflected in two North American maple genomes.</title>
        <authorList>
            <person name="McEvoy S.L."/>
            <person name="Sezen U.U."/>
            <person name="Trouern-Trend A."/>
            <person name="McMahon S.M."/>
            <person name="Schaberg P.G."/>
            <person name="Yang J."/>
            <person name="Wegrzyn J.L."/>
            <person name="Swenson N.G."/>
        </authorList>
    </citation>
    <scope>NUCLEOTIDE SEQUENCE</scope>
    <source>
        <strain evidence="12">NS2018</strain>
    </source>
</reference>
<comment type="similarity">
    <text evidence="2">Belongs to the cytochrome P450 family.</text>
</comment>
<keyword evidence="4 11" id="KW-0812">Transmembrane</keyword>
<keyword evidence="13" id="KW-1185">Reference proteome</keyword>
<dbReference type="PANTHER" id="PTHR47947">
    <property type="entry name" value="CYTOCHROME P450 82C3-RELATED"/>
    <property type="match status" value="1"/>
</dbReference>
<dbReference type="InterPro" id="IPR002401">
    <property type="entry name" value="Cyt_P450_E_grp-I"/>
</dbReference>